<evidence type="ECO:0000256" key="5">
    <source>
        <dbReference type="ARBA" id="ARBA00022759"/>
    </source>
</evidence>
<dbReference type="GO" id="GO:0042575">
    <property type="term" value="C:DNA polymerase complex"/>
    <property type="evidence" value="ECO:0007669"/>
    <property type="project" value="UniProtKB-ARBA"/>
</dbReference>
<dbReference type="PANTHER" id="PTHR37984:SF5">
    <property type="entry name" value="PROTEIN NYNRIN-LIKE"/>
    <property type="match status" value="1"/>
</dbReference>
<evidence type="ECO:0000256" key="2">
    <source>
        <dbReference type="ARBA" id="ARBA00022679"/>
    </source>
</evidence>
<evidence type="ECO:0000256" key="6">
    <source>
        <dbReference type="ARBA" id="ARBA00022801"/>
    </source>
</evidence>
<keyword evidence="2" id="KW-0808">Transferase</keyword>
<protein>
    <recommendedName>
        <fullName evidence="1">RNA-directed DNA polymerase</fullName>
        <ecNumber evidence="1">2.7.7.49</ecNumber>
    </recommendedName>
</protein>
<dbReference type="GO" id="GO:0003964">
    <property type="term" value="F:RNA-directed DNA polymerase activity"/>
    <property type="evidence" value="ECO:0007669"/>
    <property type="project" value="UniProtKB-KW"/>
</dbReference>
<accession>A0A5S6QAZ4</accession>
<dbReference type="GO" id="GO:0016787">
    <property type="term" value="F:hydrolase activity"/>
    <property type="evidence" value="ECO:0007669"/>
    <property type="project" value="UniProtKB-KW"/>
</dbReference>
<proteinExistence type="predicted"/>
<dbReference type="SUPFAM" id="SSF53098">
    <property type="entry name" value="Ribonuclease H-like"/>
    <property type="match status" value="1"/>
</dbReference>
<dbReference type="STRING" id="70415.A0A5S6QAZ4"/>
<dbReference type="FunFam" id="1.10.340.70:FF:000001">
    <property type="entry name" value="Retrovirus-related Pol polyprotein from transposon gypsy-like Protein"/>
    <property type="match status" value="1"/>
</dbReference>
<sequence>MSRIVLTCLQTPVERHLGLYWSSTEEWRPTPAGFSARPRKNYSVSEKECLAVIFAVEHFRHYLLGTTFTVYSDHRPLQWLQEQKVDGKLARWAPAFQEFEFTVKYRPGKTNQADPLPRQPNDVQAPCAVAIVEPEIAMGALKLAQTDDINLNQVIQAFNSTRRNRVKPPHLWEKWPMPKRCAQIWHTLSMREGVLYRRVQIRTNENLEVPVIPKSLHLRLLQFFHDDPTGAHLGTEKMTDRLKRIAYWPGMTKDIENYCRSCETCQAFKPNRPAPIPMQSMPIGDIWDSIAVDVLEVPINKYGNRYILVVQDYFSKWIEALPMLDQKAATIVKHLTSVFCRFGTLKSLH</sequence>
<dbReference type="PANTHER" id="PTHR37984">
    <property type="entry name" value="PROTEIN CBG26694"/>
    <property type="match status" value="1"/>
</dbReference>
<feature type="domain" description="Integrase catalytic" evidence="8">
    <location>
        <begin position="278"/>
        <end position="349"/>
    </location>
</feature>
<evidence type="ECO:0000256" key="4">
    <source>
        <dbReference type="ARBA" id="ARBA00022722"/>
    </source>
</evidence>
<reference evidence="10" key="1">
    <citation type="submission" date="2019-12" db="UniProtKB">
        <authorList>
            <consortium name="WormBaseParasite"/>
        </authorList>
    </citation>
    <scope>IDENTIFICATION</scope>
</reference>
<keyword evidence="4" id="KW-0540">Nuclease</keyword>
<evidence type="ECO:0000259" key="8">
    <source>
        <dbReference type="PROSITE" id="PS50994"/>
    </source>
</evidence>
<dbReference type="InterPro" id="IPR041373">
    <property type="entry name" value="RT_RNaseH"/>
</dbReference>
<dbReference type="WBParaSite" id="TMUE_1000004491.1">
    <property type="protein sequence ID" value="TMUE_1000004491.1"/>
    <property type="gene ID" value="WBGene00298977"/>
</dbReference>
<dbReference type="GO" id="GO:0004519">
    <property type="term" value="F:endonuclease activity"/>
    <property type="evidence" value="ECO:0007669"/>
    <property type="project" value="UniProtKB-KW"/>
</dbReference>
<evidence type="ECO:0000256" key="1">
    <source>
        <dbReference type="ARBA" id="ARBA00012493"/>
    </source>
</evidence>
<dbReference type="InterPro" id="IPR041588">
    <property type="entry name" value="Integrase_H2C2"/>
</dbReference>
<dbReference type="Gene3D" id="3.30.420.10">
    <property type="entry name" value="Ribonuclease H-like superfamily/Ribonuclease H"/>
    <property type="match status" value="1"/>
</dbReference>
<dbReference type="InterPro" id="IPR001584">
    <property type="entry name" value="Integrase_cat-core"/>
</dbReference>
<organism evidence="9 10">
    <name type="scientific">Trichuris muris</name>
    <name type="common">Mouse whipworm</name>
    <dbReference type="NCBI Taxonomy" id="70415"/>
    <lineage>
        <taxon>Eukaryota</taxon>
        <taxon>Metazoa</taxon>
        <taxon>Ecdysozoa</taxon>
        <taxon>Nematoda</taxon>
        <taxon>Enoplea</taxon>
        <taxon>Dorylaimia</taxon>
        <taxon>Trichinellida</taxon>
        <taxon>Trichuridae</taxon>
        <taxon>Trichuris</taxon>
    </lineage>
</organism>
<keyword evidence="6" id="KW-0378">Hydrolase</keyword>
<evidence type="ECO:0000313" key="10">
    <source>
        <dbReference type="WBParaSite" id="TMUE_1000004491.1"/>
    </source>
</evidence>
<dbReference type="Proteomes" id="UP000046395">
    <property type="component" value="Unassembled WGS sequence"/>
</dbReference>
<keyword evidence="3" id="KW-0548">Nucleotidyltransferase</keyword>
<dbReference type="Pfam" id="PF17917">
    <property type="entry name" value="RT_RNaseH"/>
    <property type="match status" value="1"/>
</dbReference>
<dbReference type="GO" id="GO:0003676">
    <property type="term" value="F:nucleic acid binding"/>
    <property type="evidence" value="ECO:0007669"/>
    <property type="project" value="InterPro"/>
</dbReference>
<evidence type="ECO:0000256" key="3">
    <source>
        <dbReference type="ARBA" id="ARBA00022695"/>
    </source>
</evidence>
<dbReference type="EC" id="2.7.7.49" evidence="1"/>
<dbReference type="GO" id="GO:0015074">
    <property type="term" value="P:DNA integration"/>
    <property type="evidence" value="ECO:0007669"/>
    <property type="project" value="InterPro"/>
</dbReference>
<evidence type="ECO:0000313" key="9">
    <source>
        <dbReference type="Proteomes" id="UP000046395"/>
    </source>
</evidence>
<dbReference type="InterPro" id="IPR036397">
    <property type="entry name" value="RNaseH_sf"/>
</dbReference>
<dbReference type="InterPro" id="IPR012337">
    <property type="entry name" value="RNaseH-like_sf"/>
</dbReference>
<keyword evidence="7" id="KW-0695">RNA-directed DNA polymerase</keyword>
<dbReference type="Pfam" id="PF17921">
    <property type="entry name" value="Integrase_H2C2"/>
    <property type="match status" value="1"/>
</dbReference>
<evidence type="ECO:0000256" key="7">
    <source>
        <dbReference type="ARBA" id="ARBA00022918"/>
    </source>
</evidence>
<dbReference type="AlphaFoldDB" id="A0A5S6QAZ4"/>
<keyword evidence="9" id="KW-1185">Reference proteome</keyword>
<dbReference type="Gene3D" id="1.10.340.70">
    <property type="match status" value="1"/>
</dbReference>
<dbReference type="PROSITE" id="PS50994">
    <property type="entry name" value="INTEGRASE"/>
    <property type="match status" value="1"/>
</dbReference>
<keyword evidence="5" id="KW-0255">Endonuclease</keyword>
<dbReference type="InterPro" id="IPR050951">
    <property type="entry name" value="Retrovirus_Pol_polyprotein"/>
</dbReference>
<dbReference type="CDD" id="cd09274">
    <property type="entry name" value="RNase_HI_RT_Ty3"/>
    <property type="match status" value="1"/>
</dbReference>
<dbReference type="InterPro" id="IPR043502">
    <property type="entry name" value="DNA/RNA_pol_sf"/>
</dbReference>
<dbReference type="SUPFAM" id="SSF56672">
    <property type="entry name" value="DNA/RNA polymerases"/>
    <property type="match status" value="1"/>
</dbReference>
<name>A0A5S6QAZ4_TRIMR</name>